<evidence type="ECO:0000313" key="5">
    <source>
        <dbReference type="EMBL" id="MFG1702840.1"/>
    </source>
</evidence>
<dbReference type="InterPro" id="IPR028098">
    <property type="entry name" value="Glyco_trans_4-like_N"/>
</dbReference>
<keyword evidence="2 5" id="KW-0808">Transferase</keyword>
<accession>A0ABW7A962</accession>
<dbReference type="Pfam" id="PF00534">
    <property type="entry name" value="Glycos_transf_1"/>
    <property type="match status" value="1"/>
</dbReference>
<reference evidence="5 6" key="1">
    <citation type="submission" date="2024-10" db="EMBL/GenBank/DDBJ databases">
        <authorList>
            <person name="Topkara A.R."/>
            <person name="Saygin H."/>
        </authorList>
    </citation>
    <scope>NUCLEOTIDE SEQUENCE [LARGE SCALE GENOMIC DNA]</scope>
    <source>
        <strain evidence="5 6">M3C6</strain>
    </source>
</reference>
<feature type="domain" description="Glycosyltransferase subfamily 4-like N-terminal" evidence="4">
    <location>
        <begin position="18"/>
        <end position="129"/>
    </location>
</feature>
<dbReference type="Gene3D" id="3.40.50.2000">
    <property type="entry name" value="Glycogen Phosphorylase B"/>
    <property type="match status" value="2"/>
</dbReference>
<dbReference type="EC" id="2.4.-.-" evidence="5"/>
<evidence type="ECO:0000259" key="3">
    <source>
        <dbReference type="Pfam" id="PF00534"/>
    </source>
</evidence>
<comment type="caution">
    <text evidence="5">The sequence shown here is derived from an EMBL/GenBank/DDBJ whole genome shotgun (WGS) entry which is preliminary data.</text>
</comment>
<keyword evidence="6" id="KW-1185">Reference proteome</keyword>
<evidence type="ECO:0000256" key="2">
    <source>
        <dbReference type="ARBA" id="ARBA00022679"/>
    </source>
</evidence>
<dbReference type="SUPFAM" id="SSF53756">
    <property type="entry name" value="UDP-Glycosyltransferase/glycogen phosphorylase"/>
    <property type="match status" value="1"/>
</dbReference>
<gene>
    <name evidence="5" type="ORF">ACFLIM_06585</name>
</gene>
<dbReference type="InterPro" id="IPR001296">
    <property type="entry name" value="Glyco_trans_1"/>
</dbReference>
<dbReference type="Pfam" id="PF13439">
    <property type="entry name" value="Glyco_transf_4"/>
    <property type="match status" value="1"/>
</dbReference>
<dbReference type="InterPro" id="IPR050194">
    <property type="entry name" value="Glycosyltransferase_grp1"/>
</dbReference>
<evidence type="ECO:0000256" key="1">
    <source>
        <dbReference type="ARBA" id="ARBA00022676"/>
    </source>
</evidence>
<dbReference type="RefSeq" id="WP_393162971.1">
    <property type="nucleotide sequence ID" value="NZ_JBICRM010000003.1"/>
</dbReference>
<dbReference type="GO" id="GO:0016757">
    <property type="term" value="F:glycosyltransferase activity"/>
    <property type="evidence" value="ECO:0007669"/>
    <property type="project" value="UniProtKB-KW"/>
</dbReference>
<name>A0ABW7A962_9ACTN</name>
<protein>
    <submittedName>
        <fullName evidence="5">Glycosyltransferase</fullName>
        <ecNumber evidence="5">2.4.-.-</ecNumber>
    </submittedName>
</protein>
<proteinExistence type="predicted"/>
<sequence length="373" mass="40870">MKVLVNAGPWLSVPPPGYGGIENVVATLVPSLRERGVIVVLASVGTSTLEVDELINTYTDGQFTELQKPYNQVMGIAHAHQARVAAELRSRDDIDLVHDHLEVVGPAVLSAVSAPWRPPVLHTLHWDLRKHAAFYGAFPPSISVNGVSESQLARAPEALRAASLGAIHLATPLADRDLRVDRAQHLVVMGRICGLKGQHVAARICQKLGLPLVLAGPVSGRNTVAELDVVAQNPYHPLHSHPDVRYYLDQVSRYLDGDLVRWVGAVGGRARDHLYASARAALFPIQWDEPGGTAVVEALALGVPPVGLRRGCLPEIIDHGRTGFLADTEEELAEWVMRVHELDPEECRREARRRFSPSVMADRYLELYEQVAR</sequence>
<dbReference type="EMBL" id="JBICRM010000003">
    <property type="protein sequence ID" value="MFG1702840.1"/>
    <property type="molecule type" value="Genomic_DNA"/>
</dbReference>
<evidence type="ECO:0000313" key="6">
    <source>
        <dbReference type="Proteomes" id="UP001603978"/>
    </source>
</evidence>
<dbReference type="Proteomes" id="UP001603978">
    <property type="component" value="Unassembled WGS sequence"/>
</dbReference>
<dbReference type="PANTHER" id="PTHR45947">
    <property type="entry name" value="SULFOQUINOVOSYL TRANSFERASE SQD2"/>
    <property type="match status" value="1"/>
</dbReference>
<dbReference type="PANTHER" id="PTHR45947:SF13">
    <property type="entry name" value="TRANSFERASE"/>
    <property type="match status" value="1"/>
</dbReference>
<evidence type="ECO:0000259" key="4">
    <source>
        <dbReference type="Pfam" id="PF13439"/>
    </source>
</evidence>
<organism evidence="5 6">
    <name type="scientific">Nonomuraea marmarensis</name>
    <dbReference type="NCBI Taxonomy" id="3351344"/>
    <lineage>
        <taxon>Bacteria</taxon>
        <taxon>Bacillati</taxon>
        <taxon>Actinomycetota</taxon>
        <taxon>Actinomycetes</taxon>
        <taxon>Streptosporangiales</taxon>
        <taxon>Streptosporangiaceae</taxon>
        <taxon>Nonomuraea</taxon>
    </lineage>
</organism>
<keyword evidence="1 5" id="KW-0328">Glycosyltransferase</keyword>
<feature type="domain" description="Glycosyl transferase family 1" evidence="3">
    <location>
        <begin position="186"/>
        <end position="348"/>
    </location>
</feature>